<dbReference type="PANTHER" id="PTHR32343:SF10">
    <property type="entry name" value="RNA-BINDING REGION RNP-1 DOMAIN-CONTAINING PROTEIN"/>
    <property type="match status" value="1"/>
</dbReference>
<reference evidence="4" key="1">
    <citation type="submission" date="2021-01" db="EMBL/GenBank/DDBJ databases">
        <authorList>
            <person name="Corre E."/>
            <person name="Pelletier E."/>
            <person name="Niang G."/>
            <person name="Scheremetjew M."/>
            <person name="Finn R."/>
            <person name="Kale V."/>
            <person name="Holt S."/>
            <person name="Cochrane G."/>
            <person name="Meng A."/>
            <person name="Brown T."/>
            <person name="Cohen L."/>
        </authorList>
    </citation>
    <scope>NUCLEOTIDE SEQUENCE</scope>
    <source>
        <strain evidence="4">CCMP1897</strain>
    </source>
</reference>
<dbReference type="CDD" id="cd00590">
    <property type="entry name" value="RRM_SF"/>
    <property type="match status" value="1"/>
</dbReference>
<protein>
    <recommendedName>
        <fullName evidence="3">RRM domain-containing protein</fullName>
    </recommendedName>
</protein>
<feature type="region of interest" description="Disordered" evidence="2">
    <location>
        <begin position="1"/>
        <end position="28"/>
    </location>
</feature>
<evidence type="ECO:0000313" key="4">
    <source>
        <dbReference type="EMBL" id="CAE0613975.1"/>
    </source>
</evidence>
<dbReference type="EMBL" id="HBIS01009692">
    <property type="protein sequence ID" value="CAE0613976.1"/>
    <property type="molecule type" value="Transcribed_RNA"/>
</dbReference>
<dbReference type="GO" id="GO:0003723">
    <property type="term" value="F:RNA binding"/>
    <property type="evidence" value="ECO:0007669"/>
    <property type="project" value="UniProtKB-UniRule"/>
</dbReference>
<dbReference type="Gene3D" id="3.30.70.330">
    <property type="match status" value="1"/>
</dbReference>
<name>A0A6U9SL37_9CHLO</name>
<evidence type="ECO:0000259" key="3">
    <source>
        <dbReference type="PROSITE" id="PS50102"/>
    </source>
</evidence>
<dbReference type="EMBL" id="HBIS01009691">
    <property type="protein sequence ID" value="CAE0613975.1"/>
    <property type="molecule type" value="Transcribed_RNA"/>
</dbReference>
<dbReference type="InterPro" id="IPR035979">
    <property type="entry name" value="RBD_domain_sf"/>
</dbReference>
<evidence type="ECO:0000256" key="1">
    <source>
        <dbReference type="PROSITE-ProRule" id="PRU00176"/>
    </source>
</evidence>
<dbReference type="Pfam" id="PF00076">
    <property type="entry name" value="RRM_1"/>
    <property type="match status" value="1"/>
</dbReference>
<evidence type="ECO:0000256" key="2">
    <source>
        <dbReference type="SAM" id="MobiDB-lite"/>
    </source>
</evidence>
<sequence length="267" mass="29240">MATPTSDETQETLLPEPSAPDGLEANHPTAGTVAKGQVSASRAVKVTGLAADVSEIELRDLFLHCGEIVSFEWRMDLNGTSFAIVEFVDSTSAESARLLDGTVVHGEPIHVEGVEDSSTTFSGLRKSAVLMLNMLVEKGYGIGQDMLEKARAYDEEHKITQRTRSVMAERSKTFVEKSKQAAASVSTRCKETNEKYHISQNINEAAQKTGRAISSRYHKVKEDEHVQRAVSSVKDAWGTSTSWLKGQVERIKEGPKYNQADSNPPSQ</sequence>
<feature type="domain" description="RRM" evidence="3">
    <location>
        <begin position="42"/>
        <end position="116"/>
    </location>
</feature>
<dbReference type="InterPro" id="IPR012677">
    <property type="entry name" value="Nucleotide-bd_a/b_plait_sf"/>
</dbReference>
<proteinExistence type="predicted"/>
<gene>
    <name evidence="4" type="ORF">PSAL00342_LOCUS7876</name>
    <name evidence="5" type="ORF">PSAL00342_LOCUS7877</name>
</gene>
<dbReference type="AlphaFoldDB" id="A0A6U9SL37"/>
<dbReference type="PROSITE" id="PS50102">
    <property type="entry name" value="RRM"/>
    <property type="match status" value="1"/>
</dbReference>
<evidence type="ECO:0000313" key="5">
    <source>
        <dbReference type="EMBL" id="CAE0613976.1"/>
    </source>
</evidence>
<dbReference type="PANTHER" id="PTHR32343">
    <property type="entry name" value="SERINE/ARGININE-RICH SPLICING FACTOR"/>
    <property type="match status" value="1"/>
</dbReference>
<dbReference type="SUPFAM" id="SSF54928">
    <property type="entry name" value="RNA-binding domain, RBD"/>
    <property type="match status" value="1"/>
</dbReference>
<keyword evidence="1" id="KW-0694">RNA-binding</keyword>
<organism evidence="4">
    <name type="scientific">Picocystis salinarum</name>
    <dbReference type="NCBI Taxonomy" id="88271"/>
    <lineage>
        <taxon>Eukaryota</taxon>
        <taxon>Viridiplantae</taxon>
        <taxon>Chlorophyta</taxon>
        <taxon>Picocystophyceae</taxon>
        <taxon>Picocystales</taxon>
        <taxon>Picocystaceae</taxon>
        <taxon>Picocystis</taxon>
    </lineage>
</organism>
<accession>A0A6U9SL37</accession>
<dbReference type="SMART" id="SM00360">
    <property type="entry name" value="RRM"/>
    <property type="match status" value="1"/>
</dbReference>
<dbReference type="InterPro" id="IPR000504">
    <property type="entry name" value="RRM_dom"/>
</dbReference>